<protein>
    <submittedName>
        <fullName evidence="2">Protein phosphatase 2C domain-containing protein</fullName>
    </submittedName>
</protein>
<evidence type="ECO:0000313" key="2">
    <source>
        <dbReference type="EMBL" id="TMR29377.1"/>
    </source>
</evidence>
<dbReference type="AlphaFoldDB" id="A0A5S4G8N3"/>
<gene>
    <name evidence="2" type="ORF">ETD96_35710</name>
</gene>
<keyword evidence="3" id="KW-1185">Reference proteome</keyword>
<proteinExistence type="predicted"/>
<dbReference type="OrthoDB" id="3190646at2"/>
<reference evidence="2 3" key="1">
    <citation type="submission" date="2019-05" db="EMBL/GenBank/DDBJ databases">
        <title>Draft genome sequence of Actinomadura geliboluensis A8036.</title>
        <authorList>
            <person name="Saricaoglu S."/>
            <person name="Isik K."/>
        </authorList>
    </citation>
    <scope>NUCLEOTIDE SEQUENCE [LARGE SCALE GENOMIC DNA]</scope>
    <source>
        <strain evidence="2 3">A8036</strain>
    </source>
</reference>
<name>A0A5S4G8N3_9ACTN</name>
<sequence length="284" mass="30219">MPADGARPSDTGVRRGGGPGLRVWSTGPRPAASPGRPAFVQVSYVSEATPGRPNEDFVAAGPGWVVLLDGATAPQGVDSGCRHDPAWLVRRLGGGIAALLALEDGKPLPDLVAEAIKVTGEAHTGTCDLQNPDSPSATVSLLRRRGAAVEWFVLADSPIVVDVGEIMVFRDDRVDHLPSYTLEGVRRSRNSPGGFWVASTKPEAAYEGLTGELPVDGLRRAAVLSDGASRLVERFGLMGWDELLRLLDEEGPRELVRRTRAAEAAGTKPRGKRYDDATAVLVRF</sequence>
<dbReference type="Proteomes" id="UP000305238">
    <property type="component" value="Unassembled WGS sequence"/>
</dbReference>
<evidence type="ECO:0000313" key="3">
    <source>
        <dbReference type="Proteomes" id="UP000305238"/>
    </source>
</evidence>
<feature type="region of interest" description="Disordered" evidence="1">
    <location>
        <begin position="1"/>
        <end position="36"/>
    </location>
</feature>
<dbReference type="EMBL" id="VCKZ01000385">
    <property type="protein sequence ID" value="TMR29377.1"/>
    <property type="molecule type" value="Genomic_DNA"/>
</dbReference>
<evidence type="ECO:0000256" key="1">
    <source>
        <dbReference type="SAM" id="MobiDB-lite"/>
    </source>
</evidence>
<feature type="compositionally biased region" description="Low complexity" evidence="1">
    <location>
        <begin position="21"/>
        <end position="36"/>
    </location>
</feature>
<organism evidence="2 3">
    <name type="scientific">Actinomadura geliboluensis</name>
    <dbReference type="NCBI Taxonomy" id="882440"/>
    <lineage>
        <taxon>Bacteria</taxon>
        <taxon>Bacillati</taxon>
        <taxon>Actinomycetota</taxon>
        <taxon>Actinomycetes</taxon>
        <taxon>Streptosporangiales</taxon>
        <taxon>Thermomonosporaceae</taxon>
        <taxon>Actinomadura</taxon>
    </lineage>
</organism>
<comment type="caution">
    <text evidence="2">The sequence shown here is derived from an EMBL/GenBank/DDBJ whole genome shotgun (WGS) entry which is preliminary data.</text>
</comment>
<accession>A0A5S4G8N3</accession>